<feature type="transmembrane region" description="Helical" evidence="1">
    <location>
        <begin position="118"/>
        <end position="137"/>
    </location>
</feature>
<sequence>MYPRNIPVKATTTALYFAEIVTMAIGFGIGIPKLVFDNRCVTHESPPTLMVAVGFPILYQAFLFAATAVKFYYSLKAGWGHIPILHLLMRDGTWAFAVLFAILVSEALLYSVDVGAYTGFLYGWANTAFSICGYRIIINMNKLHRTSNQPIVTTSPEIQFTSHIDVQNAVFSEYTSDSDYHMTDIVGGTSASTGDRPP</sequence>
<keyword evidence="3" id="KW-1185">Reference proteome</keyword>
<gene>
    <name evidence="2" type="ORF">FA13DRAFT_1287414</name>
</gene>
<keyword evidence="1" id="KW-0812">Transmembrane</keyword>
<organism evidence="2 3">
    <name type="scientific">Coprinellus micaceus</name>
    <name type="common">Glistening ink-cap mushroom</name>
    <name type="synonym">Coprinus micaceus</name>
    <dbReference type="NCBI Taxonomy" id="71717"/>
    <lineage>
        <taxon>Eukaryota</taxon>
        <taxon>Fungi</taxon>
        <taxon>Dikarya</taxon>
        <taxon>Basidiomycota</taxon>
        <taxon>Agaricomycotina</taxon>
        <taxon>Agaricomycetes</taxon>
        <taxon>Agaricomycetidae</taxon>
        <taxon>Agaricales</taxon>
        <taxon>Agaricineae</taxon>
        <taxon>Psathyrellaceae</taxon>
        <taxon>Coprinellus</taxon>
    </lineage>
</organism>
<proteinExistence type="predicted"/>
<accession>A0A4Y7SSM6</accession>
<dbReference type="Proteomes" id="UP000298030">
    <property type="component" value="Unassembled WGS sequence"/>
</dbReference>
<protein>
    <submittedName>
        <fullName evidence="2">Uncharacterized protein</fullName>
    </submittedName>
</protein>
<evidence type="ECO:0000256" key="1">
    <source>
        <dbReference type="SAM" id="Phobius"/>
    </source>
</evidence>
<keyword evidence="1" id="KW-0472">Membrane</keyword>
<dbReference type="OrthoDB" id="2637653at2759"/>
<evidence type="ECO:0000313" key="3">
    <source>
        <dbReference type="Proteomes" id="UP000298030"/>
    </source>
</evidence>
<comment type="caution">
    <text evidence="2">The sequence shown here is derived from an EMBL/GenBank/DDBJ whole genome shotgun (WGS) entry which is preliminary data.</text>
</comment>
<feature type="transmembrane region" description="Helical" evidence="1">
    <location>
        <begin position="12"/>
        <end position="31"/>
    </location>
</feature>
<reference evidence="2 3" key="1">
    <citation type="journal article" date="2019" name="Nat. Ecol. Evol.">
        <title>Megaphylogeny resolves global patterns of mushroom evolution.</title>
        <authorList>
            <person name="Varga T."/>
            <person name="Krizsan K."/>
            <person name="Foldi C."/>
            <person name="Dima B."/>
            <person name="Sanchez-Garcia M."/>
            <person name="Sanchez-Ramirez S."/>
            <person name="Szollosi G.J."/>
            <person name="Szarkandi J.G."/>
            <person name="Papp V."/>
            <person name="Albert L."/>
            <person name="Andreopoulos W."/>
            <person name="Angelini C."/>
            <person name="Antonin V."/>
            <person name="Barry K.W."/>
            <person name="Bougher N.L."/>
            <person name="Buchanan P."/>
            <person name="Buyck B."/>
            <person name="Bense V."/>
            <person name="Catcheside P."/>
            <person name="Chovatia M."/>
            <person name="Cooper J."/>
            <person name="Damon W."/>
            <person name="Desjardin D."/>
            <person name="Finy P."/>
            <person name="Geml J."/>
            <person name="Haridas S."/>
            <person name="Hughes K."/>
            <person name="Justo A."/>
            <person name="Karasinski D."/>
            <person name="Kautmanova I."/>
            <person name="Kiss B."/>
            <person name="Kocsube S."/>
            <person name="Kotiranta H."/>
            <person name="LaButti K.M."/>
            <person name="Lechner B.E."/>
            <person name="Liimatainen K."/>
            <person name="Lipzen A."/>
            <person name="Lukacs Z."/>
            <person name="Mihaltcheva S."/>
            <person name="Morgado L.N."/>
            <person name="Niskanen T."/>
            <person name="Noordeloos M.E."/>
            <person name="Ohm R.A."/>
            <person name="Ortiz-Santana B."/>
            <person name="Ovrebo C."/>
            <person name="Racz N."/>
            <person name="Riley R."/>
            <person name="Savchenko A."/>
            <person name="Shiryaev A."/>
            <person name="Soop K."/>
            <person name="Spirin V."/>
            <person name="Szebenyi C."/>
            <person name="Tomsovsky M."/>
            <person name="Tulloss R.E."/>
            <person name="Uehling J."/>
            <person name="Grigoriev I.V."/>
            <person name="Vagvolgyi C."/>
            <person name="Papp T."/>
            <person name="Martin F.M."/>
            <person name="Miettinen O."/>
            <person name="Hibbett D.S."/>
            <person name="Nagy L.G."/>
        </authorList>
    </citation>
    <scope>NUCLEOTIDE SEQUENCE [LARGE SCALE GENOMIC DNA]</scope>
    <source>
        <strain evidence="2 3">FP101781</strain>
    </source>
</reference>
<feature type="transmembrane region" description="Helical" evidence="1">
    <location>
        <begin position="51"/>
        <end position="73"/>
    </location>
</feature>
<evidence type="ECO:0000313" key="2">
    <source>
        <dbReference type="EMBL" id="TEB24802.1"/>
    </source>
</evidence>
<feature type="transmembrane region" description="Helical" evidence="1">
    <location>
        <begin position="94"/>
        <end position="112"/>
    </location>
</feature>
<dbReference type="EMBL" id="QPFP01000063">
    <property type="protein sequence ID" value="TEB24802.1"/>
    <property type="molecule type" value="Genomic_DNA"/>
</dbReference>
<keyword evidence="1" id="KW-1133">Transmembrane helix</keyword>
<dbReference type="AlphaFoldDB" id="A0A4Y7SSM6"/>
<dbReference type="STRING" id="71717.A0A4Y7SSM6"/>
<name>A0A4Y7SSM6_COPMI</name>